<protein>
    <submittedName>
        <fullName evidence="1">Uncharacterized protein</fullName>
    </submittedName>
</protein>
<sequence>MTYIIAKSDKLKTVSGGWAVASNPHIAIFPDYETAREYHDGGMETIFEAKVFSLDSKPANTFTSEF</sequence>
<dbReference type="Proteomes" id="UP000184315">
    <property type="component" value="Unassembled WGS sequence"/>
</dbReference>
<dbReference type="STRING" id="671072.PL921460017"/>
<dbReference type="AlphaFoldDB" id="A0A1J1LPR5"/>
<evidence type="ECO:0000313" key="2">
    <source>
        <dbReference type="Proteomes" id="UP000184315"/>
    </source>
</evidence>
<dbReference type="EMBL" id="CZDF01000166">
    <property type="protein sequence ID" value="CUR33908.1"/>
    <property type="molecule type" value="Genomic_DNA"/>
</dbReference>
<gene>
    <name evidence="1" type="ORF">PL921460017</name>
</gene>
<dbReference type="RefSeq" id="WP_072716959.1">
    <property type="nucleotide sequence ID" value="NZ_LN889762.1"/>
</dbReference>
<keyword evidence="2" id="KW-1185">Reference proteome</keyword>
<organism evidence="1 2">
    <name type="scientific">Planktothrix tepida PCC 9214</name>
    <dbReference type="NCBI Taxonomy" id="671072"/>
    <lineage>
        <taxon>Bacteria</taxon>
        <taxon>Bacillati</taxon>
        <taxon>Cyanobacteriota</taxon>
        <taxon>Cyanophyceae</taxon>
        <taxon>Oscillatoriophycideae</taxon>
        <taxon>Oscillatoriales</taxon>
        <taxon>Microcoleaceae</taxon>
        <taxon>Planktothrix</taxon>
    </lineage>
</organism>
<reference evidence="2" key="1">
    <citation type="submission" date="2015-10" db="EMBL/GenBank/DDBJ databases">
        <authorList>
            <person name="Regsiter A."/>
            <person name="william w."/>
        </authorList>
    </citation>
    <scope>NUCLEOTIDE SEQUENCE [LARGE SCALE GENOMIC DNA]</scope>
</reference>
<accession>A0A1J1LPR5</accession>
<proteinExistence type="predicted"/>
<evidence type="ECO:0000313" key="1">
    <source>
        <dbReference type="EMBL" id="CUR33908.1"/>
    </source>
</evidence>
<name>A0A1J1LPR5_9CYAN</name>